<accession>A0A151M4P9</accession>
<dbReference type="Proteomes" id="UP000050525">
    <property type="component" value="Unassembled WGS sequence"/>
</dbReference>
<evidence type="ECO:0000313" key="3">
    <source>
        <dbReference type="Proteomes" id="UP000050525"/>
    </source>
</evidence>
<organism evidence="2 3">
    <name type="scientific">Alligator mississippiensis</name>
    <name type="common">American alligator</name>
    <dbReference type="NCBI Taxonomy" id="8496"/>
    <lineage>
        <taxon>Eukaryota</taxon>
        <taxon>Metazoa</taxon>
        <taxon>Chordata</taxon>
        <taxon>Craniata</taxon>
        <taxon>Vertebrata</taxon>
        <taxon>Euteleostomi</taxon>
        <taxon>Archelosauria</taxon>
        <taxon>Archosauria</taxon>
        <taxon>Crocodylia</taxon>
        <taxon>Alligatoridae</taxon>
        <taxon>Alligatorinae</taxon>
        <taxon>Alligator</taxon>
    </lineage>
</organism>
<name>A0A151M4P9_ALLMI</name>
<protein>
    <submittedName>
        <fullName evidence="2">Uncharacterized protein</fullName>
    </submittedName>
</protein>
<feature type="region of interest" description="Disordered" evidence="1">
    <location>
        <begin position="47"/>
        <end position="69"/>
    </location>
</feature>
<keyword evidence="3" id="KW-1185">Reference proteome</keyword>
<dbReference type="AlphaFoldDB" id="A0A151M4P9"/>
<proteinExistence type="predicted"/>
<dbReference type="EMBL" id="AKHW03006597">
    <property type="protein sequence ID" value="KYO19478.1"/>
    <property type="molecule type" value="Genomic_DNA"/>
</dbReference>
<gene>
    <name evidence="2" type="ORF">Y1Q_0022102</name>
</gene>
<comment type="caution">
    <text evidence="2">The sequence shown here is derived from an EMBL/GenBank/DDBJ whole genome shotgun (WGS) entry which is preliminary data.</text>
</comment>
<evidence type="ECO:0000313" key="2">
    <source>
        <dbReference type="EMBL" id="KYO19478.1"/>
    </source>
</evidence>
<reference evidence="2 3" key="1">
    <citation type="journal article" date="2012" name="Genome Biol.">
        <title>Sequencing three crocodilian genomes to illuminate the evolution of archosaurs and amniotes.</title>
        <authorList>
            <person name="St John J.A."/>
            <person name="Braun E.L."/>
            <person name="Isberg S.R."/>
            <person name="Miles L.G."/>
            <person name="Chong A.Y."/>
            <person name="Gongora J."/>
            <person name="Dalzell P."/>
            <person name="Moran C."/>
            <person name="Bed'hom B."/>
            <person name="Abzhanov A."/>
            <person name="Burgess S.C."/>
            <person name="Cooksey A.M."/>
            <person name="Castoe T.A."/>
            <person name="Crawford N.G."/>
            <person name="Densmore L.D."/>
            <person name="Drew J.C."/>
            <person name="Edwards S.V."/>
            <person name="Faircloth B.C."/>
            <person name="Fujita M.K."/>
            <person name="Greenwold M.J."/>
            <person name="Hoffmann F.G."/>
            <person name="Howard J.M."/>
            <person name="Iguchi T."/>
            <person name="Janes D.E."/>
            <person name="Khan S.Y."/>
            <person name="Kohno S."/>
            <person name="de Koning A.J."/>
            <person name="Lance S.L."/>
            <person name="McCarthy F.M."/>
            <person name="McCormack J.E."/>
            <person name="Merchant M.E."/>
            <person name="Peterson D.G."/>
            <person name="Pollock D.D."/>
            <person name="Pourmand N."/>
            <person name="Raney B.J."/>
            <person name="Roessler K.A."/>
            <person name="Sanford J.R."/>
            <person name="Sawyer R.H."/>
            <person name="Schmidt C.J."/>
            <person name="Triplett E.W."/>
            <person name="Tuberville T.D."/>
            <person name="Venegas-Anaya M."/>
            <person name="Howard J.T."/>
            <person name="Jarvis E.D."/>
            <person name="Guillette L.J.Jr."/>
            <person name="Glenn T.C."/>
            <person name="Green R.E."/>
            <person name="Ray D.A."/>
        </authorList>
    </citation>
    <scope>NUCLEOTIDE SEQUENCE [LARGE SCALE GENOMIC DNA]</scope>
    <source>
        <strain evidence="2">KSC_2009_1</strain>
    </source>
</reference>
<sequence length="157" mass="17588">MLFPVRVEFLGIVATQTQGAGQGELKVKLKRPRVSISNNKDDYLWGAPLQEPDQRSKTKKPVAQVGDGNKLESLTGSHWDSRGDLQLLDLSATKCPEVMLAVHWKNNTAISTNVILYYAACSQRSLQLCLWKLSRCLMRLLCKPGIQENMFSSDLCH</sequence>
<evidence type="ECO:0000256" key="1">
    <source>
        <dbReference type="SAM" id="MobiDB-lite"/>
    </source>
</evidence>